<sequence>MLSRYIYRLKGSVLSVGALKTLYKVNDMMQFFQEGDTEGMVAAFEQVKLENENLRMKVEPYFELLDQVGSYEKACNSESQAGSSVTVQSPRKSSSEV</sequence>
<dbReference type="GO" id="GO:0000160">
    <property type="term" value="P:phosphorelay signal transduction system"/>
    <property type="evidence" value="ECO:0007669"/>
    <property type="project" value="InterPro"/>
</dbReference>
<dbReference type="InterPro" id="IPR036641">
    <property type="entry name" value="HPT_dom_sf"/>
</dbReference>
<accession>A0AAN9E3M7</accession>
<evidence type="ECO:0000313" key="2">
    <source>
        <dbReference type="EMBL" id="KAK7245451.1"/>
    </source>
</evidence>
<feature type="region of interest" description="Disordered" evidence="1">
    <location>
        <begin position="76"/>
        <end position="97"/>
    </location>
</feature>
<keyword evidence="3" id="KW-1185">Reference proteome</keyword>
<dbReference type="AlphaFoldDB" id="A0AAN9E3M7"/>
<evidence type="ECO:0000313" key="3">
    <source>
        <dbReference type="Proteomes" id="UP001372338"/>
    </source>
</evidence>
<dbReference type="Proteomes" id="UP001372338">
    <property type="component" value="Unassembled WGS sequence"/>
</dbReference>
<gene>
    <name evidence="2" type="ORF">RIF29_40297</name>
</gene>
<dbReference type="SUPFAM" id="SSF47226">
    <property type="entry name" value="Histidine-containing phosphotransfer domain, HPT domain"/>
    <property type="match status" value="1"/>
</dbReference>
<reference evidence="2 3" key="1">
    <citation type="submission" date="2024-01" db="EMBL/GenBank/DDBJ databases">
        <title>The genomes of 5 underutilized Papilionoideae crops provide insights into root nodulation and disease resistanc.</title>
        <authorList>
            <person name="Yuan L."/>
        </authorList>
    </citation>
    <scope>NUCLEOTIDE SEQUENCE [LARGE SCALE GENOMIC DNA]</scope>
    <source>
        <strain evidence="2">ZHUSHIDOU_FW_LH</strain>
        <tissue evidence="2">Leaf</tissue>
    </source>
</reference>
<evidence type="ECO:0000256" key="1">
    <source>
        <dbReference type="SAM" id="MobiDB-lite"/>
    </source>
</evidence>
<dbReference type="Gene3D" id="1.20.120.160">
    <property type="entry name" value="HPT domain"/>
    <property type="match status" value="1"/>
</dbReference>
<comment type="caution">
    <text evidence="2">The sequence shown here is derived from an EMBL/GenBank/DDBJ whole genome shotgun (WGS) entry which is preliminary data.</text>
</comment>
<proteinExistence type="predicted"/>
<dbReference type="EMBL" id="JAYWIO010000008">
    <property type="protein sequence ID" value="KAK7245451.1"/>
    <property type="molecule type" value="Genomic_DNA"/>
</dbReference>
<name>A0AAN9E3M7_CROPI</name>
<organism evidence="2 3">
    <name type="scientific">Crotalaria pallida</name>
    <name type="common">Smooth rattlebox</name>
    <name type="synonym">Crotalaria striata</name>
    <dbReference type="NCBI Taxonomy" id="3830"/>
    <lineage>
        <taxon>Eukaryota</taxon>
        <taxon>Viridiplantae</taxon>
        <taxon>Streptophyta</taxon>
        <taxon>Embryophyta</taxon>
        <taxon>Tracheophyta</taxon>
        <taxon>Spermatophyta</taxon>
        <taxon>Magnoliopsida</taxon>
        <taxon>eudicotyledons</taxon>
        <taxon>Gunneridae</taxon>
        <taxon>Pentapetalae</taxon>
        <taxon>rosids</taxon>
        <taxon>fabids</taxon>
        <taxon>Fabales</taxon>
        <taxon>Fabaceae</taxon>
        <taxon>Papilionoideae</taxon>
        <taxon>50 kb inversion clade</taxon>
        <taxon>genistoids sensu lato</taxon>
        <taxon>core genistoids</taxon>
        <taxon>Crotalarieae</taxon>
        <taxon>Crotalaria</taxon>
    </lineage>
</organism>
<protein>
    <submittedName>
        <fullName evidence="2">Uncharacterized protein</fullName>
    </submittedName>
</protein>